<feature type="transmembrane region" description="Helical" evidence="7">
    <location>
        <begin position="133"/>
        <end position="151"/>
    </location>
</feature>
<evidence type="ECO:0000256" key="1">
    <source>
        <dbReference type="ARBA" id="ARBA00004478"/>
    </source>
</evidence>
<evidence type="ECO:0000256" key="5">
    <source>
        <dbReference type="ARBA" id="ARBA00022989"/>
    </source>
</evidence>
<dbReference type="PANTHER" id="PTHR33510:SF5">
    <property type="entry name" value="PROTEIN TIC 20-II, CHLOROPLASTIC"/>
    <property type="match status" value="1"/>
</dbReference>
<evidence type="ECO:0000256" key="4">
    <source>
        <dbReference type="ARBA" id="ARBA00022780"/>
    </source>
</evidence>
<dbReference type="Pfam" id="PF16166">
    <property type="entry name" value="TIC20"/>
    <property type="match status" value="1"/>
</dbReference>
<comment type="function">
    <text evidence="7">Involved in protein precursor import into chloroplasts.</text>
</comment>
<dbReference type="InParanoid" id="A0A068U7T0"/>
<accession>A0A068U7T0</accession>
<organism evidence="9 10">
    <name type="scientific">Coffea canephora</name>
    <name type="common">Robusta coffee</name>
    <dbReference type="NCBI Taxonomy" id="49390"/>
    <lineage>
        <taxon>Eukaryota</taxon>
        <taxon>Viridiplantae</taxon>
        <taxon>Streptophyta</taxon>
        <taxon>Embryophyta</taxon>
        <taxon>Tracheophyta</taxon>
        <taxon>Spermatophyta</taxon>
        <taxon>Magnoliopsida</taxon>
        <taxon>eudicotyledons</taxon>
        <taxon>Gunneridae</taxon>
        <taxon>Pentapetalae</taxon>
        <taxon>asterids</taxon>
        <taxon>lamiids</taxon>
        <taxon>Gentianales</taxon>
        <taxon>Rubiaceae</taxon>
        <taxon>Ixoroideae</taxon>
        <taxon>Gardenieae complex</taxon>
        <taxon>Bertiereae - Coffeeae clade</taxon>
        <taxon>Coffeeae</taxon>
        <taxon>Coffea</taxon>
    </lineage>
</organism>
<keyword evidence="7" id="KW-0150">Chloroplast</keyword>
<comment type="subcellular location">
    <subcellularLocation>
        <location evidence="1">Plastid</location>
        <location evidence="1">Chloroplast inner membrane</location>
        <topology evidence="1">Multi-pass membrane protein</topology>
    </subcellularLocation>
    <subcellularLocation>
        <location evidence="7">Plastid</location>
        <location evidence="7">Chloroplast membrane</location>
        <topology evidence="7">Multi-pass membrane protein</topology>
    </subcellularLocation>
</comment>
<dbReference type="STRING" id="49390.A0A068U7T0"/>
<dbReference type="Proteomes" id="UP000295252">
    <property type="component" value="Chromosome XI"/>
</dbReference>
<keyword evidence="4" id="KW-1001">Plastid inner membrane</keyword>
<evidence type="ECO:0000256" key="2">
    <source>
        <dbReference type="ARBA" id="ARBA00009596"/>
    </source>
</evidence>
<dbReference type="Gramene" id="CDP04184">
    <property type="protein sequence ID" value="CDP04184"/>
    <property type="gene ID" value="GSCOC_T00017497001"/>
</dbReference>
<comment type="similarity">
    <text evidence="2 7">Belongs to the Tic20 family.</text>
</comment>
<evidence type="ECO:0000256" key="6">
    <source>
        <dbReference type="ARBA" id="ARBA00023136"/>
    </source>
</evidence>
<feature type="transmembrane region" description="Helical" evidence="7">
    <location>
        <begin position="102"/>
        <end position="121"/>
    </location>
</feature>
<proteinExistence type="inferred from homology"/>
<dbReference type="OrthoDB" id="414558at2759"/>
<dbReference type="OMA" id="MSAASYC"/>
<evidence type="ECO:0000313" key="9">
    <source>
        <dbReference type="EMBL" id="CDP04184.1"/>
    </source>
</evidence>
<name>A0A068U7T0_COFCA</name>
<dbReference type="PANTHER" id="PTHR33510">
    <property type="entry name" value="PROTEIN TIC 20-II, CHLOROPLASTIC"/>
    <property type="match status" value="1"/>
</dbReference>
<dbReference type="InterPro" id="IPR005691">
    <property type="entry name" value="Tic20"/>
</dbReference>
<dbReference type="GO" id="GO:0009706">
    <property type="term" value="C:chloroplast inner membrane"/>
    <property type="evidence" value="ECO:0007669"/>
    <property type="project" value="UniProtKB-SubCell"/>
</dbReference>
<dbReference type="AlphaFoldDB" id="A0A068U7T0"/>
<dbReference type="PhylomeDB" id="A0A068U7T0"/>
<evidence type="ECO:0000256" key="3">
    <source>
        <dbReference type="ARBA" id="ARBA00022692"/>
    </source>
</evidence>
<keyword evidence="3 7" id="KW-0812">Transmembrane</keyword>
<dbReference type="EMBL" id="HG739096">
    <property type="protein sequence ID" value="CDP04184.1"/>
    <property type="molecule type" value="Genomic_DNA"/>
</dbReference>
<keyword evidence="10" id="KW-1185">Reference proteome</keyword>
<feature type="region of interest" description="Disordered" evidence="8">
    <location>
        <begin position="1"/>
        <end position="36"/>
    </location>
</feature>
<keyword evidence="7" id="KW-0934">Plastid</keyword>
<sequence length="206" mass="22753">MATLPLLRPSVLRHPNNPLHRKLHPPPPHSTHLKFPQPSKPITSTMSVSASSKTPTPAADRLMSAASYCFPLFNGFQYGRFLLSEYPILATPFKPIIPVVSAYHSIPYASFISFFAFYLGIVRNPSVSRHVRFNALQALVLDVVLVVPMMVQQILSPGLNLTILGYNCLFVFLVACFAYALGCSVLGKTPYLPFIAEAASRQLDYS</sequence>
<protein>
    <recommendedName>
        <fullName evidence="7">Protein TIC 20</fullName>
    </recommendedName>
</protein>
<comment type="caution">
    <text evidence="7">Lacks conserved residue(s) required for the propagation of feature annotation.</text>
</comment>
<evidence type="ECO:0000256" key="7">
    <source>
        <dbReference type="RuleBase" id="RU367003"/>
    </source>
</evidence>
<keyword evidence="5 7" id="KW-1133">Transmembrane helix</keyword>
<gene>
    <name evidence="9" type="ORF">GSCOC_T00017497001</name>
</gene>
<keyword evidence="6 7" id="KW-0472">Membrane</keyword>
<evidence type="ECO:0000313" key="10">
    <source>
        <dbReference type="Proteomes" id="UP000295252"/>
    </source>
</evidence>
<reference evidence="10" key="1">
    <citation type="journal article" date="2014" name="Science">
        <title>The coffee genome provides insight into the convergent evolution of caffeine biosynthesis.</title>
        <authorList>
            <person name="Denoeud F."/>
            <person name="Carretero-Paulet L."/>
            <person name="Dereeper A."/>
            <person name="Droc G."/>
            <person name="Guyot R."/>
            <person name="Pietrella M."/>
            <person name="Zheng C."/>
            <person name="Alberti A."/>
            <person name="Anthony F."/>
            <person name="Aprea G."/>
            <person name="Aury J.M."/>
            <person name="Bento P."/>
            <person name="Bernard M."/>
            <person name="Bocs S."/>
            <person name="Campa C."/>
            <person name="Cenci A."/>
            <person name="Combes M.C."/>
            <person name="Crouzillat D."/>
            <person name="Da Silva C."/>
            <person name="Daddiego L."/>
            <person name="De Bellis F."/>
            <person name="Dussert S."/>
            <person name="Garsmeur O."/>
            <person name="Gayraud T."/>
            <person name="Guignon V."/>
            <person name="Jahn K."/>
            <person name="Jamilloux V."/>
            <person name="Joet T."/>
            <person name="Labadie K."/>
            <person name="Lan T."/>
            <person name="Leclercq J."/>
            <person name="Lepelley M."/>
            <person name="Leroy T."/>
            <person name="Li L.T."/>
            <person name="Librado P."/>
            <person name="Lopez L."/>
            <person name="Munoz A."/>
            <person name="Noel B."/>
            <person name="Pallavicini A."/>
            <person name="Perrotta G."/>
            <person name="Poncet V."/>
            <person name="Pot D."/>
            <person name="Priyono X."/>
            <person name="Rigoreau M."/>
            <person name="Rouard M."/>
            <person name="Rozas J."/>
            <person name="Tranchant-Dubreuil C."/>
            <person name="VanBuren R."/>
            <person name="Zhang Q."/>
            <person name="Andrade A.C."/>
            <person name="Argout X."/>
            <person name="Bertrand B."/>
            <person name="de Kochko A."/>
            <person name="Graziosi G."/>
            <person name="Henry R.J."/>
            <person name="Jayarama X."/>
            <person name="Ming R."/>
            <person name="Nagai C."/>
            <person name="Rounsley S."/>
            <person name="Sankoff D."/>
            <person name="Giuliano G."/>
            <person name="Albert V.A."/>
            <person name="Wincker P."/>
            <person name="Lashermes P."/>
        </authorList>
    </citation>
    <scope>NUCLEOTIDE SEQUENCE [LARGE SCALE GENOMIC DNA]</scope>
    <source>
        <strain evidence="10">cv. DH200-94</strain>
    </source>
</reference>
<feature type="transmembrane region" description="Helical" evidence="7">
    <location>
        <begin position="163"/>
        <end position="186"/>
    </location>
</feature>
<evidence type="ECO:0000256" key="8">
    <source>
        <dbReference type="SAM" id="MobiDB-lite"/>
    </source>
</evidence>
<dbReference type="FunCoup" id="A0A068U7T0">
    <property type="interactions" value="82"/>
</dbReference>